<organism evidence="2 3">
    <name type="scientific">Lates japonicus</name>
    <name type="common">Japanese lates</name>
    <dbReference type="NCBI Taxonomy" id="270547"/>
    <lineage>
        <taxon>Eukaryota</taxon>
        <taxon>Metazoa</taxon>
        <taxon>Chordata</taxon>
        <taxon>Craniata</taxon>
        <taxon>Vertebrata</taxon>
        <taxon>Euteleostomi</taxon>
        <taxon>Actinopterygii</taxon>
        <taxon>Neopterygii</taxon>
        <taxon>Teleostei</taxon>
        <taxon>Neoteleostei</taxon>
        <taxon>Acanthomorphata</taxon>
        <taxon>Carangaria</taxon>
        <taxon>Carangaria incertae sedis</taxon>
        <taxon>Centropomidae</taxon>
        <taxon>Lates</taxon>
    </lineage>
</organism>
<evidence type="ECO:0000256" key="1">
    <source>
        <dbReference type="SAM" id="MobiDB-lite"/>
    </source>
</evidence>
<proteinExistence type="predicted"/>
<dbReference type="AlphaFoldDB" id="A0AAD3N693"/>
<comment type="caution">
    <text evidence="2">The sequence shown here is derived from an EMBL/GenBank/DDBJ whole genome shotgun (WGS) entry which is preliminary data.</text>
</comment>
<keyword evidence="3" id="KW-1185">Reference proteome</keyword>
<protein>
    <submittedName>
        <fullName evidence="2">Uncharacterized protein</fullName>
    </submittedName>
</protein>
<feature type="region of interest" description="Disordered" evidence="1">
    <location>
        <begin position="65"/>
        <end position="85"/>
    </location>
</feature>
<name>A0AAD3N693_LATJO</name>
<reference evidence="2" key="1">
    <citation type="submission" date="2022-08" db="EMBL/GenBank/DDBJ databases">
        <title>Genome sequencing of akame (Lates japonicus).</title>
        <authorList>
            <person name="Hashiguchi Y."/>
            <person name="Takahashi H."/>
        </authorList>
    </citation>
    <scope>NUCLEOTIDE SEQUENCE</scope>
    <source>
        <strain evidence="2">Kochi</strain>
    </source>
</reference>
<evidence type="ECO:0000313" key="2">
    <source>
        <dbReference type="EMBL" id="GLD68562.1"/>
    </source>
</evidence>
<evidence type="ECO:0000313" key="3">
    <source>
        <dbReference type="Proteomes" id="UP001279410"/>
    </source>
</evidence>
<accession>A0AAD3N693</accession>
<gene>
    <name evidence="2" type="ORF">AKAME5_001987500</name>
</gene>
<sequence>MITGVREALIVGCWSVKPPERNREGRGRAREEGWKNGREAQLAAASNWAEQVSMADQTHMHCGSKEREKATSKVAGQAGLQGWRRGVKGGQAGERLVTLQQSQLLCDRGQREPAVTP</sequence>
<dbReference type="EMBL" id="BRZM01000139">
    <property type="protein sequence ID" value="GLD68562.1"/>
    <property type="molecule type" value="Genomic_DNA"/>
</dbReference>
<dbReference type="Proteomes" id="UP001279410">
    <property type="component" value="Unassembled WGS sequence"/>
</dbReference>